<dbReference type="Pfam" id="PF01032">
    <property type="entry name" value="FecCD"/>
    <property type="match status" value="1"/>
</dbReference>
<dbReference type="RefSeq" id="WP_214211612.1">
    <property type="nucleotide sequence ID" value="NZ_JABBFO010000001.1"/>
</dbReference>
<comment type="subcellular location">
    <subcellularLocation>
        <location evidence="1">Cell membrane</location>
        <topology evidence="1">Multi-pass membrane protein</topology>
    </subcellularLocation>
</comment>
<name>A0ABS5T0I1_9GAMM</name>
<dbReference type="Gene3D" id="1.10.3470.10">
    <property type="entry name" value="ABC transporter involved in vitamin B12 uptake, BtuC"/>
    <property type="match status" value="1"/>
</dbReference>
<feature type="transmembrane region" description="Helical" evidence="8">
    <location>
        <begin position="114"/>
        <end position="135"/>
    </location>
</feature>
<evidence type="ECO:0000256" key="5">
    <source>
        <dbReference type="ARBA" id="ARBA00022692"/>
    </source>
</evidence>
<dbReference type="InterPro" id="IPR000522">
    <property type="entry name" value="ABC_transptr_permease_BtuC"/>
</dbReference>
<evidence type="ECO:0000256" key="8">
    <source>
        <dbReference type="SAM" id="Phobius"/>
    </source>
</evidence>
<feature type="transmembrane region" description="Helical" evidence="8">
    <location>
        <begin position="300"/>
        <end position="321"/>
    </location>
</feature>
<evidence type="ECO:0000313" key="10">
    <source>
        <dbReference type="Proteomes" id="UP000786875"/>
    </source>
</evidence>
<dbReference type="Proteomes" id="UP000786875">
    <property type="component" value="Unassembled WGS sequence"/>
</dbReference>
<keyword evidence="6 8" id="KW-1133">Transmembrane helix</keyword>
<dbReference type="PANTHER" id="PTHR30472">
    <property type="entry name" value="FERRIC ENTEROBACTIN TRANSPORT SYSTEM PERMEASE PROTEIN"/>
    <property type="match status" value="1"/>
</dbReference>
<evidence type="ECO:0000313" key="9">
    <source>
        <dbReference type="EMBL" id="MBT0725857.1"/>
    </source>
</evidence>
<comment type="similarity">
    <text evidence="2">Belongs to the binding-protein-dependent transport system permease family. FecCD subfamily.</text>
</comment>
<dbReference type="SUPFAM" id="SSF81345">
    <property type="entry name" value="ABC transporter involved in vitamin B12 uptake, BtuC"/>
    <property type="match status" value="1"/>
</dbReference>
<keyword evidence="5 8" id="KW-0812">Transmembrane</keyword>
<dbReference type="InterPro" id="IPR037294">
    <property type="entry name" value="ABC_BtuC-like"/>
</dbReference>
<proteinExistence type="inferred from homology"/>
<reference evidence="9 10" key="1">
    <citation type="submission" date="2020-04" db="EMBL/GenBank/DDBJ databases">
        <title>Genome sequencing of Rosenbergiella species.</title>
        <authorList>
            <person name="Alvarez-Perez S."/>
            <person name="Lievens B."/>
        </authorList>
    </citation>
    <scope>NUCLEOTIDE SEQUENCE [LARGE SCALE GENOMIC DNA]</scope>
    <source>
        <strain evidence="9 10">CdVSA20.1</strain>
    </source>
</reference>
<gene>
    <name evidence="9" type="ORF">HGT73_00335</name>
</gene>
<keyword evidence="4" id="KW-1003">Cell membrane</keyword>
<evidence type="ECO:0000256" key="1">
    <source>
        <dbReference type="ARBA" id="ARBA00004651"/>
    </source>
</evidence>
<feature type="transmembrane region" description="Helical" evidence="8">
    <location>
        <begin position="184"/>
        <end position="208"/>
    </location>
</feature>
<evidence type="ECO:0000256" key="2">
    <source>
        <dbReference type="ARBA" id="ARBA00007935"/>
    </source>
</evidence>
<accession>A0ABS5T0I1</accession>
<keyword evidence="10" id="KW-1185">Reference proteome</keyword>
<comment type="caution">
    <text evidence="9">The sequence shown here is derived from an EMBL/GenBank/DDBJ whole genome shotgun (WGS) entry which is preliminary data.</text>
</comment>
<evidence type="ECO:0000256" key="3">
    <source>
        <dbReference type="ARBA" id="ARBA00022448"/>
    </source>
</evidence>
<keyword evidence="7 8" id="KW-0472">Membrane</keyword>
<feature type="transmembrane region" description="Helical" evidence="8">
    <location>
        <begin position="142"/>
        <end position="164"/>
    </location>
</feature>
<evidence type="ECO:0000256" key="7">
    <source>
        <dbReference type="ARBA" id="ARBA00023136"/>
    </source>
</evidence>
<dbReference type="PANTHER" id="PTHR30472:SF24">
    <property type="entry name" value="FERRIC ENTEROBACTIN TRANSPORT SYSTEM PERMEASE PROTEIN FEPG"/>
    <property type="match status" value="1"/>
</dbReference>
<evidence type="ECO:0000256" key="6">
    <source>
        <dbReference type="ARBA" id="ARBA00022989"/>
    </source>
</evidence>
<feature type="transmembrane region" description="Helical" evidence="8">
    <location>
        <begin position="90"/>
        <end position="108"/>
    </location>
</feature>
<sequence length="327" mass="34655">MKKRPLFIFGLLLIALCGVMISALSRGAMPLSLHDLWQILNGQGPAGLRLVVMEWRLPRVLIAVVCGAALGISGAIFQSILKNPLGSPDVLGLNAGAFSGVLVVMVFWPTHLFAMTLASLVSAVITGITIYLLAWRQGITPYRLILIGIGIRALLMSFNGWVMTSTSLSTAMSAGLWSAGSLNGVTWQSLSLVFPMIGLTVFGVAALAKRMRLLEMGDDLACALGIHTERTRVGLLVLATLLTAVPTAVIGPVSFVALVAPQIARRLTKSASGVLWNTAICGSLLLLAADYLAQHAFLPYQLPVGVITVSLGGIYLLSLLVKEARRS</sequence>
<protein>
    <submittedName>
        <fullName evidence="9">Iron chelate uptake ABC transporter family permease subunit</fullName>
    </submittedName>
</protein>
<dbReference type="CDD" id="cd06550">
    <property type="entry name" value="TM_ABC_iron-siderophores_like"/>
    <property type="match status" value="1"/>
</dbReference>
<dbReference type="EMBL" id="JABBFO010000001">
    <property type="protein sequence ID" value="MBT0725857.1"/>
    <property type="molecule type" value="Genomic_DNA"/>
</dbReference>
<organism evidence="9 10">
    <name type="scientific">Rosenbergiella australiborealis</name>
    <dbReference type="NCBI Taxonomy" id="1544696"/>
    <lineage>
        <taxon>Bacteria</taxon>
        <taxon>Pseudomonadati</taxon>
        <taxon>Pseudomonadota</taxon>
        <taxon>Gammaproteobacteria</taxon>
        <taxon>Enterobacterales</taxon>
        <taxon>Erwiniaceae</taxon>
        <taxon>Rosenbergiella</taxon>
    </lineage>
</organism>
<feature type="transmembrane region" description="Helical" evidence="8">
    <location>
        <begin position="60"/>
        <end position="78"/>
    </location>
</feature>
<keyword evidence="3" id="KW-0813">Transport</keyword>
<evidence type="ECO:0000256" key="4">
    <source>
        <dbReference type="ARBA" id="ARBA00022475"/>
    </source>
</evidence>